<feature type="transmembrane region" description="Helical" evidence="1">
    <location>
        <begin position="264"/>
        <end position="293"/>
    </location>
</feature>
<reference evidence="2" key="1">
    <citation type="submission" date="2021-01" db="EMBL/GenBank/DDBJ databases">
        <authorList>
            <person name="Corre E."/>
            <person name="Pelletier E."/>
            <person name="Niang G."/>
            <person name="Scheremetjew M."/>
            <person name="Finn R."/>
            <person name="Kale V."/>
            <person name="Holt S."/>
            <person name="Cochrane G."/>
            <person name="Meng A."/>
            <person name="Brown T."/>
            <person name="Cohen L."/>
        </authorList>
    </citation>
    <scope>NUCLEOTIDE SEQUENCE</scope>
    <source>
        <strain evidence="2">CCMP 410</strain>
    </source>
</reference>
<gene>
    <name evidence="2" type="ORF">GOCE00092_LOCUS4312</name>
</gene>
<feature type="transmembrane region" description="Helical" evidence="1">
    <location>
        <begin position="222"/>
        <end position="244"/>
    </location>
</feature>
<protein>
    <submittedName>
        <fullName evidence="2">Uncharacterized protein</fullName>
    </submittedName>
</protein>
<organism evidence="2">
    <name type="scientific">Grammatophora oceanica</name>
    <dbReference type="NCBI Taxonomy" id="210454"/>
    <lineage>
        <taxon>Eukaryota</taxon>
        <taxon>Sar</taxon>
        <taxon>Stramenopiles</taxon>
        <taxon>Ochrophyta</taxon>
        <taxon>Bacillariophyta</taxon>
        <taxon>Fragilariophyceae</taxon>
        <taxon>Fragilariophycidae</taxon>
        <taxon>Rhabdonematales</taxon>
        <taxon>Grammatophoraceae</taxon>
        <taxon>Grammatophora</taxon>
    </lineage>
</organism>
<feature type="transmembrane region" description="Helical" evidence="1">
    <location>
        <begin position="121"/>
        <end position="142"/>
    </location>
</feature>
<feature type="transmembrane region" description="Helical" evidence="1">
    <location>
        <begin position="45"/>
        <end position="65"/>
    </location>
</feature>
<dbReference type="EMBL" id="HBGK01008324">
    <property type="protein sequence ID" value="CAD9275404.1"/>
    <property type="molecule type" value="Transcribed_RNA"/>
</dbReference>
<evidence type="ECO:0000313" key="2">
    <source>
        <dbReference type="EMBL" id="CAD9275404.1"/>
    </source>
</evidence>
<keyword evidence="1" id="KW-0812">Transmembrane</keyword>
<keyword evidence="1" id="KW-0472">Membrane</keyword>
<sequence>MTFEAASLFGPQNRNIGSCRCFGIAFQIFGSYAPTFLALTVLQGLAWLLLALVLWSILALILYALGTSFYSVVGPPGRQLRELYDSFSGNSYDNAFGESGADVSGDDVFDFEVLWQFGNIFVEYLAVMIIFIAVAIMLSIMVTSTFQGAKIQAVAHAYAGESPSVIQCLHKGWKKKHLVACYRILLALAFGLVYLIFGMGLPALVAEMSPAAGAKLSTLMNLILHVASAVASAALFAGPAMIMVDSKGVISGFYGTLGLTRNHLCFVFCTRWLFMLMFTGAFFFLFLVGSLLAVGDNGIGAVIITVIAIVFCLLYYPLIIILEVVLYFTLRIRDEGLTQGILAQQLLQDGSSESYNVVPTLQDQESPLARATLLQDEEVPAFGKEIA</sequence>
<name>A0A7S1UQI3_9STRA</name>
<keyword evidence="1" id="KW-1133">Transmembrane helix</keyword>
<accession>A0A7S1UQI3</accession>
<evidence type="ECO:0000256" key="1">
    <source>
        <dbReference type="SAM" id="Phobius"/>
    </source>
</evidence>
<feature type="transmembrane region" description="Helical" evidence="1">
    <location>
        <begin position="180"/>
        <end position="202"/>
    </location>
</feature>
<feature type="transmembrane region" description="Helical" evidence="1">
    <location>
        <begin position="299"/>
        <end position="328"/>
    </location>
</feature>
<dbReference type="AlphaFoldDB" id="A0A7S1UQI3"/>
<proteinExistence type="predicted"/>